<proteinExistence type="predicted"/>
<gene>
    <name evidence="2" type="ORF">RIMI_LOCUS18028839</name>
</gene>
<keyword evidence="1" id="KW-0812">Transmembrane</keyword>
<evidence type="ECO:0000256" key="1">
    <source>
        <dbReference type="SAM" id="Phobius"/>
    </source>
</evidence>
<keyword evidence="3" id="KW-1185">Reference proteome</keyword>
<accession>A0ABN9M8X6</accession>
<name>A0ABN9M8X6_9NEOB</name>
<reference evidence="2" key="1">
    <citation type="submission" date="2023-07" db="EMBL/GenBank/DDBJ databases">
        <authorList>
            <person name="Stuckert A."/>
        </authorList>
    </citation>
    <scope>NUCLEOTIDE SEQUENCE</scope>
</reference>
<keyword evidence="1" id="KW-0472">Membrane</keyword>
<keyword evidence="1" id="KW-1133">Transmembrane helix</keyword>
<feature type="transmembrane region" description="Helical" evidence="1">
    <location>
        <begin position="74"/>
        <end position="95"/>
    </location>
</feature>
<organism evidence="2 3">
    <name type="scientific">Ranitomeya imitator</name>
    <name type="common">mimic poison frog</name>
    <dbReference type="NCBI Taxonomy" id="111125"/>
    <lineage>
        <taxon>Eukaryota</taxon>
        <taxon>Metazoa</taxon>
        <taxon>Chordata</taxon>
        <taxon>Craniata</taxon>
        <taxon>Vertebrata</taxon>
        <taxon>Euteleostomi</taxon>
        <taxon>Amphibia</taxon>
        <taxon>Batrachia</taxon>
        <taxon>Anura</taxon>
        <taxon>Neobatrachia</taxon>
        <taxon>Hyloidea</taxon>
        <taxon>Dendrobatidae</taxon>
        <taxon>Dendrobatinae</taxon>
        <taxon>Ranitomeya</taxon>
    </lineage>
</organism>
<feature type="transmembrane region" description="Helical" evidence="1">
    <location>
        <begin position="20"/>
        <end position="42"/>
    </location>
</feature>
<dbReference type="EMBL" id="CAUEEQ010054041">
    <property type="protein sequence ID" value="CAJ0962043.1"/>
    <property type="molecule type" value="Genomic_DNA"/>
</dbReference>
<feature type="transmembrane region" description="Helical" evidence="1">
    <location>
        <begin position="115"/>
        <end position="133"/>
    </location>
</feature>
<dbReference type="PANTHER" id="PTHR23302:SF42">
    <property type="entry name" value="TRANSMEMBRANE CHANNEL-LIKE PROTEIN 7"/>
    <property type="match status" value="1"/>
</dbReference>
<dbReference type="PANTHER" id="PTHR23302">
    <property type="entry name" value="TRANSMEMBRANE CHANNEL-RELATED"/>
    <property type="match status" value="1"/>
</dbReference>
<dbReference type="Proteomes" id="UP001176940">
    <property type="component" value="Unassembled WGS sequence"/>
</dbReference>
<evidence type="ECO:0000313" key="3">
    <source>
        <dbReference type="Proteomes" id="UP001176940"/>
    </source>
</evidence>
<protein>
    <submittedName>
        <fullName evidence="2">Uncharacterized protein</fullName>
    </submittedName>
</protein>
<dbReference type="InterPro" id="IPR038900">
    <property type="entry name" value="TMC"/>
</dbReference>
<evidence type="ECO:0000313" key="2">
    <source>
        <dbReference type="EMBL" id="CAJ0962043.1"/>
    </source>
</evidence>
<sequence>MTLRVNLGLALGLYFSFLRFVVLLNFVIFLLMFCFITLPLVISKMEVFNSTQIVSSSAETECSNYSPPSRVLKYFYTNIVDLLSGTGFLEVTYLFYGFYTIDSVTVYNFKYRLPLAYVLVTIIYLLLSIFWIVKR</sequence>
<comment type="caution">
    <text evidence="2">The sequence shown here is derived from an EMBL/GenBank/DDBJ whole genome shotgun (WGS) entry which is preliminary data.</text>
</comment>